<dbReference type="PROSITE" id="PS50125">
    <property type="entry name" value="GUANYLATE_CYCLASE_2"/>
    <property type="match status" value="1"/>
</dbReference>
<keyword evidence="5" id="KW-0472">Membrane</keyword>
<evidence type="ECO:0000259" key="7">
    <source>
        <dbReference type="PROSITE" id="PS51845"/>
    </source>
</evidence>
<dbReference type="PANTHER" id="PTHR11920">
    <property type="entry name" value="GUANYLYL CYCLASE"/>
    <property type="match status" value="1"/>
</dbReference>
<evidence type="ECO:0000259" key="6">
    <source>
        <dbReference type="PROSITE" id="PS50125"/>
    </source>
</evidence>
<dbReference type="PROSITE" id="PS00126">
    <property type="entry name" value="PDEASE_I_1"/>
    <property type="match status" value="1"/>
</dbReference>
<dbReference type="SMART" id="SM00044">
    <property type="entry name" value="CYCc"/>
    <property type="match status" value="1"/>
</dbReference>
<evidence type="ECO:0000313" key="9">
    <source>
        <dbReference type="Proteomes" id="UP000693970"/>
    </source>
</evidence>
<feature type="compositionally biased region" description="Low complexity" evidence="4">
    <location>
        <begin position="23"/>
        <end position="38"/>
    </location>
</feature>
<reference evidence="8" key="2">
    <citation type="submission" date="2021-04" db="EMBL/GenBank/DDBJ databases">
        <authorList>
            <person name="Podell S."/>
        </authorList>
    </citation>
    <scope>NUCLEOTIDE SEQUENCE</scope>
    <source>
        <strain evidence="8">Hildebrandi</strain>
    </source>
</reference>
<proteinExistence type="inferred from homology"/>
<dbReference type="EC" id="3.1.4.-" evidence="3"/>
<accession>A0A9K3KHI6</accession>
<dbReference type="Pfam" id="PF00211">
    <property type="entry name" value="Guanylate_cyc"/>
    <property type="match status" value="1"/>
</dbReference>
<organism evidence="8 9">
    <name type="scientific">Nitzschia inconspicua</name>
    <dbReference type="NCBI Taxonomy" id="303405"/>
    <lineage>
        <taxon>Eukaryota</taxon>
        <taxon>Sar</taxon>
        <taxon>Stramenopiles</taxon>
        <taxon>Ochrophyta</taxon>
        <taxon>Bacillariophyta</taxon>
        <taxon>Bacillariophyceae</taxon>
        <taxon>Bacillariophycidae</taxon>
        <taxon>Bacillariales</taxon>
        <taxon>Bacillariaceae</taxon>
        <taxon>Nitzschia</taxon>
    </lineage>
</organism>
<keyword evidence="1" id="KW-0547">Nucleotide-binding</keyword>
<keyword evidence="5" id="KW-0812">Transmembrane</keyword>
<dbReference type="EMBL" id="JAGRRH010000023">
    <property type="protein sequence ID" value="KAG7343717.1"/>
    <property type="molecule type" value="Genomic_DNA"/>
</dbReference>
<dbReference type="InterPro" id="IPR002073">
    <property type="entry name" value="PDEase_catalytic_dom"/>
</dbReference>
<evidence type="ECO:0000256" key="1">
    <source>
        <dbReference type="ARBA" id="ARBA00022741"/>
    </source>
</evidence>
<evidence type="ECO:0000256" key="5">
    <source>
        <dbReference type="SAM" id="Phobius"/>
    </source>
</evidence>
<keyword evidence="9" id="KW-1185">Reference proteome</keyword>
<sequence length="1148" mass="129788">MNIFSSSSSSPEELEYPNDVEGSKAGSSSYDGSSENTGQEFTASCSSDQSGSKIKAVDTYMQGETAAINRSKILMYFALMGAAAAVSAVTYWLLSSEEQNAMKIEFKAYSREILKQATANSENIFEEIYGISKAITSRALDRGLTWPNVTLPHFDIRATSSFSNFEMVAFAPFVSRKNKEGWEAYSKENQGWIKQDYFYRGWEETPPAINEHIHSINLTKDIWFNHRHLVEYNYSDPTIYEYEIPLWQVSPPPKDSSIINMDLASHPVVAHLLWDSRVKKVKEYSRAIFLDFLLGEAANDGHPRGIIIEPIFDDFNDDAEVVGFMLATLNWEQIFQDISFKKGAPVIVEINANCSSGFSYLITGEELKFLGKNINWHEKKYDNFTESAGIMTPVESREGYPPVIHDHRPTDTEHDLSHCTYTMNTYPTVQFEEKYHTAQPIWFAVIVASTFVFTTMVFLVYDILVQKRQKKLLSSAKRSNAIVSSLFPKEVQEKLMNQVDEENAGNMRHGRRGAMADFLDVANPKNDDVVPTGSPIADIFTDATVMFADIAGFTAWSSTREPSQVFILLESLYAAFDAFARKRKVFKVETIGDCYVAVTGVPHPRKDHAVLMAKFARDCMAVMHDVLGRLETNLGPDTTELGIRVGLNSGPVTAGVLRGDRARFQLFGDTVNTASRIETTGQKNRIHISEETAALLRAAGKESWVELRKDTVQAKGKGELRTYWLKNASDLQSTIEFPQTQFKDCLEQDLLRQKHERLVKWISEILTSFLKQIIAKRKKLEEVKGVSMKMPMTAIGRNHSLCNGGVLEEVQDVVKLPKFDPRTCVAKEELEDLHPVIATELHRYVSSIESMYCANPFHSFDHAAHVTMSVVKLLSRIVAPETEANYNGGNEASALHDHTYGITSDPLTQFSVVFSALIHDFYHPGVPNKVLMNENSKISALYNNKSIAEQKSVDDAWQLLMSPAFENLRGAIYSNTDDYNRFRQLVVNCVMATDIVDKDLSATRKARWEVAFTEQANNDFSELTVNRRATIVIEHLIQASDVVHTMQHWHIYSKWNAKLFQEMFSAYQKGRLDTNPADNWYEGELAFFDYYIIPLAKKLHDCGVFGVFSDEYLTYALNNRKEWEQKGKRTVSEMLSTVAVLGGRQSAR</sequence>
<dbReference type="AlphaFoldDB" id="A0A9K3KHI6"/>
<dbReference type="GO" id="GO:0004114">
    <property type="term" value="F:3',5'-cyclic-nucleotide phosphodiesterase activity"/>
    <property type="evidence" value="ECO:0007669"/>
    <property type="project" value="InterPro"/>
</dbReference>
<comment type="similarity">
    <text evidence="3">Belongs to the cyclic nucleotide phosphodiesterase family.</text>
</comment>
<keyword evidence="3" id="KW-0378">Hydrolase</keyword>
<dbReference type="InterPro" id="IPR050401">
    <property type="entry name" value="Cyclic_nucleotide_synthase"/>
</dbReference>
<feature type="region of interest" description="Disordered" evidence="4">
    <location>
        <begin position="1"/>
        <end position="49"/>
    </location>
</feature>
<reference evidence="8" key="1">
    <citation type="journal article" date="2021" name="Sci. Rep.">
        <title>Diploid genomic architecture of Nitzschia inconspicua, an elite biomass production diatom.</title>
        <authorList>
            <person name="Oliver A."/>
            <person name="Podell S."/>
            <person name="Pinowska A."/>
            <person name="Traller J.C."/>
            <person name="Smith S.R."/>
            <person name="McClure R."/>
            <person name="Beliaev A."/>
            <person name="Bohutskyi P."/>
            <person name="Hill E.A."/>
            <person name="Rabines A."/>
            <person name="Zheng H."/>
            <person name="Allen L.Z."/>
            <person name="Kuo A."/>
            <person name="Grigoriev I.V."/>
            <person name="Allen A.E."/>
            <person name="Hazlebeck D."/>
            <person name="Allen E.E."/>
        </authorList>
    </citation>
    <scope>NUCLEOTIDE SEQUENCE</scope>
    <source>
        <strain evidence="8">Hildebrandi</strain>
    </source>
</reference>
<evidence type="ECO:0000313" key="8">
    <source>
        <dbReference type="EMBL" id="KAG7343717.1"/>
    </source>
</evidence>
<feature type="compositionally biased region" description="Low complexity" evidence="4">
    <location>
        <begin position="1"/>
        <end position="10"/>
    </location>
</feature>
<dbReference type="GO" id="GO:0000166">
    <property type="term" value="F:nucleotide binding"/>
    <property type="evidence" value="ECO:0007669"/>
    <property type="project" value="UniProtKB-KW"/>
</dbReference>
<dbReference type="GO" id="GO:0035556">
    <property type="term" value="P:intracellular signal transduction"/>
    <property type="evidence" value="ECO:0007669"/>
    <property type="project" value="InterPro"/>
</dbReference>
<dbReference type="GO" id="GO:0004016">
    <property type="term" value="F:adenylate cyclase activity"/>
    <property type="evidence" value="ECO:0007669"/>
    <property type="project" value="TreeGrafter"/>
</dbReference>
<dbReference type="Pfam" id="PF00233">
    <property type="entry name" value="PDEase_I"/>
    <property type="match status" value="1"/>
</dbReference>
<dbReference type="InterPro" id="IPR001054">
    <property type="entry name" value="A/G_cyclase"/>
</dbReference>
<dbReference type="PANTHER" id="PTHR11920:SF335">
    <property type="entry name" value="GUANYLATE CYCLASE"/>
    <property type="match status" value="1"/>
</dbReference>
<dbReference type="GO" id="GO:0004383">
    <property type="term" value="F:guanylate cyclase activity"/>
    <property type="evidence" value="ECO:0007669"/>
    <property type="project" value="TreeGrafter"/>
</dbReference>
<evidence type="ECO:0000256" key="2">
    <source>
        <dbReference type="ARBA" id="ARBA00023239"/>
    </source>
</evidence>
<feature type="domain" description="PDEase" evidence="7">
    <location>
        <begin position="840"/>
        <end position="995"/>
    </location>
</feature>
<feature type="domain" description="Guanylate cyclase" evidence="6">
    <location>
        <begin position="544"/>
        <end position="678"/>
    </location>
</feature>
<gene>
    <name evidence="8" type="ORF">IV203_021725</name>
</gene>
<feature type="compositionally biased region" description="Polar residues" evidence="4">
    <location>
        <begin position="39"/>
        <end position="49"/>
    </location>
</feature>
<dbReference type="PROSITE" id="PS51845">
    <property type="entry name" value="PDEASE_I_2"/>
    <property type="match status" value="1"/>
</dbReference>
<evidence type="ECO:0000256" key="3">
    <source>
        <dbReference type="RuleBase" id="RU363067"/>
    </source>
</evidence>
<comment type="caution">
    <text evidence="8">The sequence shown here is derived from an EMBL/GenBank/DDBJ whole genome shotgun (WGS) entry which is preliminary data.</text>
</comment>
<dbReference type="GO" id="GO:0046872">
    <property type="term" value="F:metal ion binding"/>
    <property type="evidence" value="ECO:0007669"/>
    <property type="project" value="UniProtKB-KW"/>
</dbReference>
<dbReference type="GO" id="GO:0005886">
    <property type="term" value="C:plasma membrane"/>
    <property type="evidence" value="ECO:0007669"/>
    <property type="project" value="TreeGrafter"/>
</dbReference>
<dbReference type="GO" id="GO:0007168">
    <property type="term" value="P:receptor guanylyl cyclase signaling pathway"/>
    <property type="evidence" value="ECO:0007669"/>
    <property type="project" value="TreeGrafter"/>
</dbReference>
<keyword evidence="2" id="KW-0456">Lyase</keyword>
<dbReference type="Proteomes" id="UP000693970">
    <property type="component" value="Unassembled WGS sequence"/>
</dbReference>
<feature type="transmembrane region" description="Helical" evidence="5">
    <location>
        <begin position="73"/>
        <end position="94"/>
    </location>
</feature>
<dbReference type="GO" id="GO:0001653">
    <property type="term" value="F:peptide receptor activity"/>
    <property type="evidence" value="ECO:0007669"/>
    <property type="project" value="TreeGrafter"/>
</dbReference>
<evidence type="ECO:0000256" key="4">
    <source>
        <dbReference type="SAM" id="MobiDB-lite"/>
    </source>
</evidence>
<dbReference type="InterPro" id="IPR023174">
    <property type="entry name" value="PDEase_CS"/>
</dbReference>
<keyword evidence="3" id="KW-0479">Metal-binding</keyword>
<name>A0A9K3KHI6_9STRA</name>
<comment type="cofactor">
    <cofactor evidence="3">
        <name>a divalent metal cation</name>
        <dbReference type="ChEBI" id="CHEBI:60240"/>
    </cofactor>
    <text evidence="3">Binds 2 divalent metal cations per subunit. Site 1 may preferentially bind zinc ions, while site 2 has a preference for magnesium and/or manganese ions.</text>
</comment>
<dbReference type="OrthoDB" id="432756at2759"/>
<feature type="transmembrane region" description="Helical" evidence="5">
    <location>
        <begin position="441"/>
        <end position="464"/>
    </location>
</feature>
<keyword evidence="5" id="KW-1133">Transmembrane helix</keyword>
<protein>
    <recommendedName>
        <fullName evidence="3">Phosphodiesterase</fullName>
        <ecNumber evidence="3">3.1.4.-</ecNumber>
    </recommendedName>
</protein>
<dbReference type="CDD" id="cd07302">
    <property type="entry name" value="CHD"/>
    <property type="match status" value="1"/>
</dbReference>